<reference evidence="13 14" key="1">
    <citation type="submission" date="2019-08" db="EMBL/GenBank/DDBJ databases">
        <authorList>
            <person name="Alioto T."/>
            <person name="Alioto T."/>
            <person name="Gomez Garrido J."/>
        </authorList>
    </citation>
    <scope>NUCLEOTIDE SEQUENCE [LARGE SCALE GENOMIC DNA]</scope>
</reference>
<keyword evidence="6" id="KW-0694">RNA-binding</keyword>
<dbReference type="Gene3D" id="1.25.40.10">
    <property type="entry name" value="Tetratricopeptide repeat domain"/>
    <property type="match status" value="1"/>
</dbReference>
<dbReference type="GO" id="GO:0019843">
    <property type="term" value="F:rRNA binding"/>
    <property type="evidence" value="ECO:0007669"/>
    <property type="project" value="UniProtKB-KW"/>
</dbReference>
<dbReference type="Proteomes" id="UP000325440">
    <property type="component" value="Unassembled WGS sequence"/>
</dbReference>
<evidence type="ECO:0000256" key="2">
    <source>
        <dbReference type="ARBA" id="ARBA00008551"/>
    </source>
</evidence>
<evidence type="ECO:0000256" key="12">
    <source>
        <dbReference type="PROSITE-ProRule" id="PRU00708"/>
    </source>
</evidence>
<comment type="subcellular location">
    <subcellularLocation>
        <location evidence="1">Mitochondrion</location>
    </subcellularLocation>
</comment>
<keyword evidence="9" id="KW-0496">Mitochondrion</keyword>
<dbReference type="InterPro" id="IPR037387">
    <property type="entry name" value="PTCD3"/>
</dbReference>
<evidence type="ECO:0000256" key="11">
    <source>
        <dbReference type="ARBA" id="ARBA00035134"/>
    </source>
</evidence>
<keyword evidence="10" id="KW-0687">Ribonucleoprotein</keyword>
<dbReference type="PANTHER" id="PTHR16276:SF1">
    <property type="entry name" value="SMALL RIBOSOMAL SUBUNIT PROTEIN MS39"/>
    <property type="match status" value="1"/>
</dbReference>
<keyword evidence="4" id="KW-0677">Repeat</keyword>
<evidence type="ECO:0000256" key="9">
    <source>
        <dbReference type="ARBA" id="ARBA00023128"/>
    </source>
</evidence>
<keyword evidence="7" id="KW-0809">Transit peptide</keyword>
<evidence type="ECO:0000256" key="3">
    <source>
        <dbReference type="ARBA" id="ARBA00022730"/>
    </source>
</evidence>
<evidence type="ECO:0000256" key="1">
    <source>
        <dbReference type="ARBA" id="ARBA00004173"/>
    </source>
</evidence>
<evidence type="ECO:0000256" key="7">
    <source>
        <dbReference type="ARBA" id="ARBA00022946"/>
    </source>
</evidence>
<dbReference type="EMBL" id="CABPRJ010002367">
    <property type="protein sequence ID" value="VVC43104.1"/>
    <property type="molecule type" value="Genomic_DNA"/>
</dbReference>
<protein>
    <recommendedName>
        <fullName evidence="11">Small ribosomal subunit protein mS39</fullName>
    </recommendedName>
</protein>
<feature type="repeat" description="PPR" evidence="12">
    <location>
        <begin position="225"/>
        <end position="259"/>
    </location>
</feature>
<comment type="similarity">
    <text evidence="2">Belongs to the mitochondrion-specific ribosomal protein mS39 family.</text>
</comment>
<dbReference type="GO" id="GO:0005739">
    <property type="term" value="C:mitochondrion"/>
    <property type="evidence" value="ECO:0007669"/>
    <property type="project" value="UniProtKB-SubCell"/>
</dbReference>
<evidence type="ECO:0000256" key="10">
    <source>
        <dbReference type="ARBA" id="ARBA00023274"/>
    </source>
</evidence>
<dbReference type="Pfam" id="PF22330">
    <property type="entry name" value="Rib_mS39_PPR"/>
    <property type="match status" value="1"/>
</dbReference>
<dbReference type="PROSITE" id="PS51375">
    <property type="entry name" value="PPR"/>
    <property type="match status" value="1"/>
</dbReference>
<proteinExistence type="inferred from homology"/>
<dbReference type="AlphaFoldDB" id="A0A5E4NE38"/>
<evidence type="ECO:0000256" key="4">
    <source>
        <dbReference type="ARBA" id="ARBA00022737"/>
    </source>
</evidence>
<keyword evidence="8" id="KW-0689">Ribosomal protein</keyword>
<evidence type="ECO:0000256" key="5">
    <source>
        <dbReference type="ARBA" id="ARBA00022845"/>
    </source>
</evidence>
<dbReference type="NCBIfam" id="TIGR00756">
    <property type="entry name" value="PPR"/>
    <property type="match status" value="1"/>
</dbReference>
<dbReference type="PANTHER" id="PTHR16276">
    <property type="entry name" value="PENTATRICOPEPTIDE REPEAT DOMAIN-CONTAINING PROTEIN 3"/>
    <property type="match status" value="1"/>
</dbReference>
<dbReference type="OrthoDB" id="185373at2759"/>
<evidence type="ECO:0000313" key="14">
    <source>
        <dbReference type="Proteomes" id="UP000325440"/>
    </source>
</evidence>
<dbReference type="GO" id="GO:0005840">
    <property type="term" value="C:ribosome"/>
    <property type="evidence" value="ECO:0007669"/>
    <property type="project" value="UniProtKB-KW"/>
</dbReference>
<keyword evidence="14" id="KW-1185">Reference proteome</keyword>
<evidence type="ECO:0000313" key="13">
    <source>
        <dbReference type="EMBL" id="VVC43104.1"/>
    </source>
</evidence>
<name>A0A5E4NE38_9HEMI</name>
<dbReference type="InterPro" id="IPR002885">
    <property type="entry name" value="PPR_rpt"/>
</dbReference>
<keyword evidence="3" id="KW-0699">rRNA-binding</keyword>
<dbReference type="InterPro" id="IPR055063">
    <property type="entry name" value="Rib_mS39_PPR"/>
</dbReference>
<organism evidence="13 14">
    <name type="scientific">Cinara cedri</name>
    <dbReference type="NCBI Taxonomy" id="506608"/>
    <lineage>
        <taxon>Eukaryota</taxon>
        <taxon>Metazoa</taxon>
        <taxon>Ecdysozoa</taxon>
        <taxon>Arthropoda</taxon>
        <taxon>Hexapoda</taxon>
        <taxon>Insecta</taxon>
        <taxon>Pterygota</taxon>
        <taxon>Neoptera</taxon>
        <taxon>Paraneoptera</taxon>
        <taxon>Hemiptera</taxon>
        <taxon>Sternorrhyncha</taxon>
        <taxon>Aphidomorpha</taxon>
        <taxon>Aphidoidea</taxon>
        <taxon>Aphididae</taxon>
        <taxon>Lachninae</taxon>
        <taxon>Cinara</taxon>
    </lineage>
</organism>
<sequence length="661" mass="75986">MLNNCRPKLLKKSGETVQLLRLASTNFEKPSNNGTSITIPKRINRSSTDILKAISSTIQRDPTASHYKYHDDPYLIPVSNFQKRAYALSQESGRKSAQWIVNQNPELFNHKVAFPPIEKFYPKTVYDENCQLDENVLKKTIEESMVSDSITVYNLLSQKGIEISSETQQALLELVCYYNSVDDIEEDWIEERWYTQSNKEREELRNTWKSKGFANFLFSTIKSPSAEHYSIIIQGMAKYNQFDEAYNLYKEACEKEFVLSINAYNSAIKTAIYVKEGADHKWLHIQEILKQMNNLGVPMNLLTLNSILIVLTTMSIKQETKKYALKTIAEAKQFNIEPCLASYYYLLQIFCSDKKMKSTILIDILNQLEGKSLVIKDLADTKFFVTAMENCHYHLQSFEIALRVHSILMTKNNYNLIGDSYKESVYYRNFFSILCKNESIELLMKYYNDLVPYVYIPEPSITELIVKSINTAAATELYSKIWSDILMFDQADREPIIIELTGGMAQNLFPSFEQPIKEQLGKLAGTIFDSIEERKEAGKIKSPWSGSVLGNLINVCLFGDNIDKASEIIKKLHTNQNKIIGVPDNQTIVLFFNYCIEKNYFNELLKCLEYSLEIGYVELDDLISKTITKMSLTPIQKNHLSKLVGKEFNVEIENNAESIIS</sequence>
<dbReference type="InterPro" id="IPR011990">
    <property type="entry name" value="TPR-like_helical_dom_sf"/>
</dbReference>
<dbReference type="GO" id="GO:0006417">
    <property type="term" value="P:regulation of translation"/>
    <property type="evidence" value="ECO:0007669"/>
    <property type="project" value="UniProtKB-KW"/>
</dbReference>
<dbReference type="GO" id="GO:0032543">
    <property type="term" value="P:mitochondrial translation"/>
    <property type="evidence" value="ECO:0007669"/>
    <property type="project" value="InterPro"/>
</dbReference>
<gene>
    <name evidence="13" type="ORF">CINCED_3A000103</name>
</gene>
<evidence type="ECO:0000256" key="6">
    <source>
        <dbReference type="ARBA" id="ARBA00022884"/>
    </source>
</evidence>
<evidence type="ECO:0000256" key="8">
    <source>
        <dbReference type="ARBA" id="ARBA00022980"/>
    </source>
</evidence>
<dbReference type="GO" id="GO:1990904">
    <property type="term" value="C:ribonucleoprotein complex"/>
    <property type="evidence" value="ECO:0007669"/>
    <property type="project" value="UniProtKB-KW"/>
</dbReference>
<keyword evidence="5" id="KW-0810">Translation regulation</keyword>
<accession>A0A5E4NE38</accession>
<dbReference type="GO" id="GO:0043024">
    <property type="term" value="F:ribosomal small subunit binding"/>
    <property type="evidence" value="ECO:0007669"/>
    <property type="project" value="InterPro"/>
</dbReference>